<organism evidence="1 2">
    <name type="scientific">Penicillium nordicum</name>
    <dbReference type="NCBI Taxonomy" id="229535"/>
    <lineage>
        <taxon>Eukaryota</taxon>
        <taxon>Fungi</taxon>
        <taxon>Dikarya</taxon>
        <taxon>Ascomycota</taxon>
        <taxon>Pezizomycotina</taxon>
        <taxon>Eurotiomycetes</taxon>
        <taxon>Eurotiomycetidae</taxon>
        <taxon>Eurotiales</taxon>
        <taxon>Aspergillaceae</taxon>
        <taxon>Penicillium</taxon>
    </lineage>
</organism>
<name>A0A0M9WF70_9EURO</name>
<dbReference type="PANTHER" id="PTHR47785">
    <property type="entry name" value="ZN(II)2CYS6 TRANSCRIPTION FACTOR (EUROFUNG)-RELATED-RELATED"/>
    <property type="match status" value="1"/>
</dbReference>
<dbReference type="PANTHER" id="PTHR47785:SF6">
    <property type="entry name" value="ZN(II)2CYS6 TRANSCRIPTION FACTOR (EUROFUNG)"/>
    <property type="match status" value="1"/>
</dbReference>
<dbReference type="AlphaFoldDB" id="A0A0M9WF70"/>
<comment type="caution">
    <text evidence="1">The sequence shown here is derived from an EMBL/GenBank/DDBJ whole genome shotgun (WGS) entry which is preliminary data.</text>
</comment>
<dbReference type="EMBL" id="LHQQ01000107">
    <property type="protein sequence ID" value="KOS42369.1"/>
    <property type="molecule type" value="Genomic_DNA"/>
</dbReference>
<reference evidence="1 2" key="1">
    <citation type="submission" date="2015-08" db="EMBL/GenBank/DDBJ databases">
        <title>Genome sequencing of Penicillium nordicum.</title>
        <authorList>
            <person name="Nguyen H.D."/>
            <person name="Seifert K.A."/>
        </authorList>
    </citation>
    <scope>NUCLEOTIDE SEQUENCE [LARGE SCALE GENOMIC DNA]</scope>
    <source>
        <strain evidence="1 2">DAOMC 185683</strain>
    </source>
</reference>
<accession>A0A0M9WF70</accession>
<dbReference type="OrthoDB" id="4685598at2759"/>
<gene>
    <name evidence="1" type="ORF">ACN38_g6722</name>
</gene>
<evidence type="ECO:0008006" key="3">
    <source>
        <dbReference type="Google" id="ProtNLM"/>
    </source>
</evidence>
<evidence type="ECO:0000313" key="2">
    <source>
        <dbReference type="Proteomes" id="UP000037696"/>
    </source>
</evidence>
<keyword evidence="2" id="KW-1185">Reference proteome</keyword>
<dbReference type="InterPro" id="IPR053181">
    <property type="entry name" value="EcdB-like_regulator"/>
</dbReference>
<sequence length="487" mass="55756">MESQLTISSTSNSDFLRILSRFEATLQIISARVDRVVPALLGPNGADTPTAPYTSQISALHHVSNPSISQESPETRNSTPECHPGITVIPFSAHQVMSWSGVVKMMPDSVQMILAECGMNYAITLESKRAPLHQSFPSLTQQNPTDFLTKLTVSMVKELGDSYFSTFQLTNPILDRTFYQHHTLSTAINGNFGNDIESCVVLVVMALGFLGRKGLVEAGLEHVSWSRRDMNLAGDGENSDTELSAMMFFNESRRRIGWLINDHGLQSCQYYLLAGLFYSQLDRPVDWWSMTTKAATCCLMLWKTMPVPHDNWVADMQSRLFWIALMSESVVTKELSLPDNTEERYSLSSLEEEPMRQLEQWRAQLPPPIQFDETNLAPPESAKDILLVYWLRARYMSAMYHFGRPLLYRVLRNPEDTNIDDLKRCTEIFHCIYRWEPIIKVLNTMRSCMPLRFNICAQHQSLCRQIRDNKFPMKYPLYGNFIQKVHK</sequence>
<dbReference type="CDD" id="cd12148">
    <property type="entry name" value="fungal_TF_MHR"/>
    <property type="match status" value="1"/>
</dbReference>
<protein>
    <recommendedName>
        <fullName evidence="3">Transcription factor domain-containing protein</fullName>
    </recommendedName>
</protein>
<dbReference type="Proteomes" id="UP000037696">
    <property type="component" value="Unassembled WGS sequence"/>
</dbReference>
<proteinExistence type="predicted"/>
<evidence type="ECO:0000313" key="1">
    <source>
        <dbReference type="EMBL" id="KOS42369.1"/>
    </source>
</evidence>
<dbReference type="STRING" id="229535.A0A0M9WF70"/>